<evidence type="ECO:0000313" key="1">
    <source>
        <dbReference type="EMBL" id="XIA18667.1"/>
    </source>
</evidence>
<organism evidence="1">
    <name type="scientific">Rhodanobacter sp. FW102-FHT14D07</name>
    <dbReference type="NCBI Taxonomy" id="3351462"/>
    <lineage>
        <taxon>Bacteria</taxon>
        <taxon>Pseudomonadati</taxon>
        <taxon>Pseudomonadota</taxon>
        <taxon>Gammaproteobacteria</taxon>
        <taxon>Lysobacterales</taxon>
        <taxon>Rhodanobacteraceae</taxon>
        <taxon>Rhodanobacter</taxon>
    </lineage>
</organism>
<dbReference type="EC" id="3.1.3.-" evidence="1"/>
<dbReference type="SUPFAM" id="SSF56784">
    <property type="entry name" value="HAD-like"/>
    <property type="match status" value="1"/>
</dbReference>
<reference evidence="1" key="1">
    <citation type="submission" date="2024-10" db="EMBL/GenBank/DDBJ databases">
        <authorList>
            <person name="Lesea H.P."/>
            <person name="Kuehl J.V."/>
            <person name="Chandonia J.-M."/>
        </authorList>
    </citation>
    <scope>NUCLEOTIDE SEQUENCE</scope>
    <source>
        <strain evidence="1">FW102-FHT14D07</strain>
    </source>
</reference>
<dbReference type="EMBL" id="CP170721">
    <property type="protein sequence ID" value="XIA18667.1"/>
    <property type="molecule type" value="Genomic_DNA"/>
</dbReference>
<name>A0AB74UQU8_9GAMM</name>
<dbReference type="AlphaFoldDB" id="A0AB74UQU8"/>
<keyword evidence="1" id="KW-0378">Hydrolase</keyword>
<dbReference type="Gene3D" id="3.40.50.1000">
    <property type="entry name" value="HAD superfamily/HAD-like"/>
    <property type="match status" value="1"/>
</dbReference>
<dbReference type="RefSeq" id="WP_395120147.1">
    <property type="nucleotide sequence ID" value="NZ_CP170721.1"/>
</dbReference>
<dbReference type="Pfam" id="PF12710">
    <property type="entry name" value="HAD"/>
    <property type="match status" value="1"/>
</dbReference>
<protein>
    <submittedName>
        <fullName evidence="1">HAD family hydrolase</fullName>
        <ecNumber evidence="1">3.1.3.-</ecNumber>
    </submittedName>
</protein>
<accession>A0AB74UQU8</accession>
<sequence>MSAPVEPATAAPGDDAVAAPCENTPRVVLFDFDGVLIHGDSFALFVRSRYAGSAWRKGVALLASPLLLLTWPLSRRLPLYLLVRIALLGLREPRYRVAADAFAGVLARRPKQFCREGLSRLRRHQAQGDRVIVVTGCEETLATGILRELGLAGVEVVASQLRPGWLGLRPRRHNVGRRKVQSLAEHGVAAWHVAYGDSMHDVAMLRQATEAVLVNGTPKLCKKVEKALGRTLTRVEWF</sequence>
<proteinExistence type="predicted"/>
<dbReference type="InterPro" id="IPR023214">
    <property type="entry name" value="HAD_sf"/>
</dbReference>
<gene>
    <name evidence="1" type="ORF">ACFYG5_00580</name>
</gene>
<dbReference type="GO" id="GO:0016787">
    <property type="term" value="F:hydrolase activity"/>
    <property type="evidence" value="ECO:0007669"/>
    <property type="project" value="UniProtKB-KW"/>
</dbReference>
<dbReference type="InterPro" id="IPR036412">
    <property type="entry name" value="HAD-like_sf"/>
</dbReference>